<sequence>MKTGSTFIVSFGLASLSFFLNAGAQPSETAATVGAEAASVEALVSAARAAAQTDRNRESADLFARAIELAPQRRAEWLQEYADQLVYSGRSAQAVPLYREALTLPRTRDQQMRLLKGLGTALLWAGRPSQARTVLQTYLQEKPGDQDARRLLGRALSWGGRQREAIAHLEQLLRDHPDDQEARVQLAQAQAWTGRSDQAEEALAGVTQPRDDARRLREDLALAQAPRTMLDTQRSSQSDNLDIVALRLSHSLSFDSGRGTAGARLERFDYEKEDGSDSAQVTRPMLYGRYRLNDAFELNIEAGRDRIEPRSGPARQPAVYASWLTWRPSDLFRFDLSTSQNTFDNLRSLRLGLTLRQDGLSMDFTPSERERYTARIDRASYSDGNHRDGGQLEAEYRWLNQPEAWVGLKHTRFSFERQLDNGYFNPLAFNSTQLTLRTLWRPDGYDGRWDLGAYAAIGRENAQPDGSKPIYDLSLRAGLRIDARTRLEARAQRFSSRTSSSGFARSTVGLALERKW</sequence>
<dbReference type="SUPFAM" id="SSF48452">
    <property type="entry name" value="TPR-like"/>
    <property type="match status" value="1"/>
</dbReference>
<dbReference type="InterPro" id="IPR011990">
    <property type="entry name" value="TPR-like_helical_dom_sf"/>
</dbReference>
<evidence type="ECO:0000256" key="1">
    <source>
        <dbReference type="ARBA" id="ARBA00022737"/>
    </source>
</evidence>
<dbReference type="PANTHER" id="PTHR45586:SF1">
    <property type="entry name" value="LIPOPOLYSACCHARIDE ASSEMBLY PROTEIN B"/>
    <property type="match status" value="1"/>
</dbReference>
<keyword evidence="1" id="KW-0677">Repeat</keyword>
<dbReference type="AlphaFoldDB" id="A0A916SLE5"/>
<feature type="chain" id="PRO_5036918007" description="PgaA membrane beta barrel domain-containing protein" evidence="3">
    <location>
        <begin position="25"/>
        <end position="516"/>
    </location>
</feature>
<dbReference type="Pfam" id="PF14559">
    <property type="entry name" value="TPR_19"/>
    <property type="match status" value="2"/>
</dbReference>
<dbReference type="EMBL" id="BMIG01000008">
    <property type="protein sequence ID" value="GGB02133.1"/>
    <property type="molecule type" value="Genomic_DNA"/>
</dbReference>
<comment type="caution">
    <text evidence="5">The sequence shown here is derived from an EMBL/GenBank/DDBJ whole genome shotgun (WGS) entry which is preliminary data.</text>
</comment>
<feature type="domain" description="PgaA membrane beta barrel" evidence="4">
    <location>
        <begin position="329"/>
        <end position="486"/>
    </location>
</feature>
<dbReference type="PANTHER" id="PTHR45586">
    <property type="entry name" value="TPR REPEAT-CONTAINING PROTEIN PA4667"/>
    <property type="match status" value="1"/>
</dbReference>
<keyword evidence="3" id="KW-0732">Signal</keyword>
<keyword evidence="2" id="KW-0802">TPR repeat</keyword>
<feature type="signal peptide" evidence="3">
    <location>
        <begin position="1"/>
        <end position="24"/>
    </location>
</feature>
<evidence type="ECO:0000256" key="3">
    <source>
        <dbReference type="SAM" id="SignalP"/>
    </source>
</evidence>
<evidence type="ECO:0000259" key="4">
    <source>
        <dbReference type="Pfam" id="PF21197"/>
    </source>
</evidence>
<keyword evidence="6" id="KW-1185">Reference proteome</keyword>
<dbReference type="Pfam" id="PF21197">
    <property type="entry name" value="PgaA_barrel"/>
    <property type="match status" value="1"/>
</dbReference>
<evidence type="ECO:0000313" key="5">
    <source>
        <dbReference type="EMBL" id="GGB02133.1"/>
    </source>
</evidence>
<dbReference type="InterPro" id="IPR051012">
    <property type="entry name" value="CellSynth/LPSAsmb/PSIAsmb"/>
</dbReference>
<protein>
    <recommendedName>
        <fullName evidence="4">PgaA membrane beta barrel domain-containing protein</fullName>
    </recommendedName>
</protein>
<reference evidence="5" key="2">
    <citation type="submission" date="2020-09" db="EMBL/GenBank/DDBJ databases">
        <authorList>
            <person name="Sun Q."/>
            <person name="Zhou Y."/>
        </authorList>
    </citation>
    <scope>NUCLEOTIDE SEQUENCE</scope>
    <source>
        <strain evidence="5">CGMCC 1.15322</strain>
    </source>
</reference>
<organism evidence="5 6">
    <name type="scientific">Polaromonas eurypsychrophila</name>
    <dbReference type="NCBI Taxonomy" id="1614635"/>
    <lineage>
        <taxon>Bacteria</taxon>
        <taxon>Pseudomonadati</taxon>
        <taxon>Pseudomonadota</taxon>
        <taxon>Betaproteobacteria</taxon>
        <taxon>Burkholderiales</taxon>
        <taxon>Comamonadaceae</taxon>
        <taxon>Polaromonas</taxon>
    </lineage>
</organism>
<name>A0A916SLE5_9BURK</name>
<dbReference type="Gene3D" id="1.25.40.10">
    <property type="entry name" value="Tetratricopeptide repeat domain"/>
    <property type="match status" value="2"/>
</dbReference>
<proteinExistence type="predicted"/>
<reference evidence="5" key="1">
    <citation type="journal article" date="2014" name="Int. J. Syst. Evol. Microbiol.">
        <title>Complete genome sequence of Corynebacterium casei LMG S-19264T (=DSM 44701T), isolated from a smear-ripened cheese.</title>
        <authorList>
            <consortium name="US DOE Joint Genome Institute (JGI-PGF)"/>
            <person name="Walter F."/>
            <person name="Albersmeier A."/>
            <person name="Kalinowski J."/>
            <person name="Ruckert C."/>
        </authorList>
    </citation>
    <scope>NUCLEOTIDE SEQUENCE</scope>
    <source>
        <strain evidence="5">CGMCC 1.15322</strain>
    </source>
</reference>
<evidence type="ECO:0000313" key="6">
    <source>
        <dbReference type="Proteomes" id="UP000620596"/>
    </source>
</evidence>
<dbReference type="Proteomes" id="UP000620596">
    <property type="component" value="Unassembled WGS sequence"/>
</dbReference>
<dbReference type="RefSeq" id="WP_188708741.1">
    <property type="nucleotide sequence ID" value="NZ_BMIG01000008.1"/>
</dbReference>
<evidence type="ECO:0000256" key="2">
    <source>
        <dbReference type="ARBA" id="ARBA00022803"/>
    </source>
</evidence>
<dbReference type="InterPro" id="IPR049003">
    <property type="entry name" value="PgaA_barrel"/>
</dbReference>
<accession>A0A916SLE5</accession>
<gene>
    <name evidence="5" type="ORF">GCM10011496_23850</name>
</gene>